<evidence type="ECO:0000256" key="14">
    <source>
        <dbReference type="SAM" id="Phobius"/>
    </source>
</evidence>
<dbReference type="CDD" id="cd18773">
    <property type="entry name" value="PDC1_HK_sensor"/>
    <property type="match status" value="1"/>
</dbReference>
<evidence type="ECO:0000256" key="13">
    <source>
        <dbReference type="ARBA" id="ARBA00023136"/>
    </source>
</evidence>
<keyword evidence="8" id="KW-0547">Nucleotide-binding</keyword>
<keyword evidence="9 17" id="KW-0418">Kinase</keyword>
<keyword evidence="18" id="KW-1185">Reference proteome</keyword>
<reference evidence="17 18" key="1">
    <citation type="submission" date="2014-02" db="EMBL/GenBank/DDBJ databases">
        <title>Genome sequence of Paenibacillus darwinianus reveals adaptive mechanisms for survival in Antarctic soils.</title>
        <authorList>
            <person name="Dsouza M."/>
            <person name="Taylor M.W."/>
            <person name="Turner S.J."/>
            <person name="Aislabie J."/>
        </authorList>
    </citation>
    <scope>NUCLEOTIDE SEQUENCE [LARGE SCALE GENOMIC DNA]</scope>
    <source>
        <strain evidence="17 18">CE1</strain>
    </source>
</reference>
<keyword evidence="11 14" id="KW-1133">Transmembrane helix</keyword>
<evidence type="ECO:0000256" key="12">
    <source>
        <dbReference type="ARBA" id="ARBA00023012"/>
    </source>
</evidence>
<evidence type="ECO:0000256" key="9">
    <source>
        <dbReference type="ARBA" id="ARBA00022777"/>
    </source>
</evidence>
<dbReference type="SMART" id="SM00387">
    <property type="entry name" value="HATPase_c"/>
    <property type="match status" value="1"/>
</dbReference>
<keyword evidence="10" id="KW-0067">ATP-binding</keyword>
<dbReference type="Pfam" id="PF02743">
    <property type="entry name" value="dCache_1"/>
    <property type="match status" value="1"/>
</dbReference>
<evidence type="ECO:0000256" key="1">
    <source>
        <dbReference type="ARBA" id="ARBA00000085"/>
    </source>
</evidence>
<dbReference type="EC" id="2.7.13.3" evidence="3"/>
<keyword evidence="4" id="KW-1003">Cell membrane</keyword>
<evidence type="ECO:0000313" key="18">
    <source>
        <dbReference type="Proteomes" id="UP000053750"/>
    </source>
</evidence>
<dbReference type="InterPro" id="IPR036890">
    <property type="entry name" value="HATPase_C_sf"/>
</dbReference>
<dbReference type="Pfam" id="PF06580">
    <property type="entry name" value="His_kinase"/>
    <property type="match status" value="1"/>
</dbReference>
<keyword evidence="12" id="KW-0902">Two-component regulatory system</keyword>
<dbReference type="RefSeq" id="WP_036585838.1">
    <property type="nucleotide sequence ID" value="NZ_KK082196.1"/>
</dbReference>
<evidence type="ECO:0000256" key="2">
    <source>
        <dbReference type="ARBA" id="ARBA00004651"/>
    </source>
</evidence>
<dbReference type="AlphaFoldDB" id="A0A9W5W846"/>
<feature type="domain" description="HAMP" evidence="16">
    <location>
        <begin position="312"/>
        <end position="364"/>
    </location>
</feature>
<feature type="transmembrane region" description="Helical" evidence="14">
    <location>
        <begin position="16"/>
        <end position="37"/>
    </location>
</feature>
<accession>A0A9W5W846</accession>
<evidence type="ECO:0000256" key="3">
    <source>
        <dbReference type="ARBA" id="ARBA00012438"/>
    </source>
</evidence>
<keyword evidence="13 14" id="KW-0472">Membrane</keyword>
<dbReference type="GO" id="GO:0005524">
    <property type="term" value="F:ATP binding"/>
    <property type="evidence" value="ECO:0007669"/>
    <property type="project" value="UniProtKB-KW"/>
</dbReference>
<evidence type="ECO:0000256" key="10">
    <source>
        <dbReference type="ARBA" id="ARBA00022840"/>
    </source>
</evidence>
<evidence type="ECO:0000313" key="17">
    <source>
        <dbReference type="EMBL" id="EXX89810.1"/>
    </source>
</evidence>
<dbReference type="Pfam" id="PF02518">
    <property type="entry name" value="HATPase_c"/>
    <property type="match status" value="1"/>
</dbReference>
<comment type="subcellular location">
    <subcellularLocation>
        <location evidence="2">Cell membrane</location>
        <topology evidence="2">Multi-pass membrane protein</topology>
    </subcellularLocation>
</comment>
<dbReference type="CDD" id="cd06225">
    <property type="entry name" value="HAMP"/>
    <property type="match status" value="1"/>
</dbReference>
<comment type="caution">
    <text evidence="17">The sequence shown here is derived from an EMBL/GenBank/DDBJ whole genome shotgun (WGS) entry which is preliminary data.</text>
</comment>
<dbReference type="SMART" id="SM00304">
    <property type="entry name" value="HAMP"/>
    <property type="match status" value="1"/>
</dbReference>
<dbReference type="SUPFAM" id="SSF55874">
    <property type="entry name" value="ATPase domain of HSP90 chaperone/DNA topoisomerase II/histidine kinase"/>
    <property type="match status" value="1"/>
</dbReference>
<dbReference type="Pfam" id="PF00672">
    <property type="entry name" value="HAMP"/>
    <property type="match status" value="1"/>
</dbReference>
<dbReference type="PROSITE" id="PS50109">
    <property type="entry name" value="HIS_KIN"/>
    <property type="match status" value="1"/>
</dbReference>
<proteinExistence type="predicted"/>
<dbReference type="InterPro" id="IPR033479">
    <property type="entry name" value="dCache_1"/>
</dbReference>
<dbReference type="Gene3D" id="3.30.565.10">
    <property type="entry name" value="Histidine kinase-like ATPase, C-terminal domain"/>
    <property type="match status" value="1"/>
</dbReference>
<dbReference type="GO" id="GO:0005886">
    <property type="term" value="C:plasma membrane"/>
    <property type="evidence" value="ECO:0007669"/>
    <property type="project" value="UniProtKB-SubCell"/>
</dbReference>
<dbReference type="Gene3D" id="6.10.340.10">
    <property type="match status" value="1"/>
</dbReference>
<dbReference type="EMBL" id="JFHU01000083">
    <property type="protein sequence ID" value="EXX89810.1"/>
    <property type="molecule type" value="Genomic_DNA"/>
</dbReference>
<evidence type="ECO:0000256" key="8">
    <source>
        <dbReference type="ARBA" id="ARBA00022741"/>
    </source>
</evidence>
<dbReference type="InterPro" id="IPR003594">
    <property type="entry name" value="HATPase_dom"/>
</dbReference>
<dbReference type="PANTHER" id="PTHR34220">
    <property type="entry name" value="SENSOR HISTIDINE KINASE YPDA"/>
    <property type="match status" value="1"/>
</dbReference>
<organism evidence="17 18">
    <name type="scientific">Paenibacillus darwinianus</name>
    <dbReference type="NCBI Taxonomy" id="1380763"/>
    <lineage>
        <taxon>Bacteria</taxon>
        <taxon>Bacillati</taxon>
        <taxon>Bacillota</taxon>
        <taxon>Bacilli</taxon>
        <taxon>Bacillales</taxon>
        <taxon>Paenibacillaceae</taxon>
        <taxon>Paenibacillus</taxon>
    </lineage>
</organism>
<keyword evidence="5" id="KW-0597">Phosphoprotein</keyword>
<gene>
    <name evidence="17" type="ORF">BG53_14800</name>
</gene>
<evidence type="ECO:0000256" key="5">
    <source>
        <dbReference type="ARBA" id="ARBA00022553"/>
    </source>
</evidence>
<dbReference type="OrthoDB" id="9776552at2"/>
<dbReference type="InterPro" id="IPR010559">
    <property type="entry name" value="Sig_transdc_His_kin_internal"/>
</dbReference>
<evidence type="ECO:0000259" key="16">
    <source>
        <dbReference type="PROSITE" id="PS50885"/>
    </source>
</evidence>
<evidence type="ECO:0000256" key="7">
    <source>
        <dbReference type="ARBA" id="ARBA00022692"/>
    </source>
</evidence>
<keyword evidence="6" id="KW-0808">Transferase</keyword>
<dbReference type="Proteomes" id="UP000053750">
    <property type="component" value="Unassembled WGS sequence"/>
</dbReference>
<dbReference type="CDD" id="cd12912">
    <property type="entry name" value="PDC2_MCP_like"/>
    <property type="match status" value="1"/>
</dbReference>
<dbReference type="InterPro" id="IPR003660">
    <property type="entry name" value="HAMP_dom"/>
</dbReference>
<evidence type="ECO:0000256" key="4">
    <source>
        <dbReference type="ARBA" id="ARBA00022475"/>
    </source>
</evidence>
<evidence type="ECO:0000259" key="15">
    <source>
        <dbReference type="PROSITE" id="PS50109"/>
    </source>
</evidence>
<comment type="catalytic activity">
    <reaction evidence="1">
        <text>ATP + protein L-histidine = ADP + protein N-phospho-L-histidine.</text>
        <dbReference type="EC" id="2.7.13.3"/>
    </reaction>
</comment>
<feature type="transmembrane region" description="Helical" evidence="14">
    <location>
        <begin position="291"/>
        <end position="315"/>
    </location>
</feature>
<dbReference type="Gene3D" id="3.30.450.20">
    <property type="entry name" value="PAS domain"/>
    <property type="match status" value="2"/>
</dbReference>
<keyword evidence="7 14" id="KW-0812">Transmembrane</keyword>
<evidence type="ECO:0000256" key="6">
    <source>
        <dbReference type="ARBA" id="ARBA00022679"/>
    </source>
</evidence>
<feature type="domain" description="Histidine kinase" evidence="15">
    <location>
        <begin position="471"/>
        <end position="580"/>
    </location>
</feature>
<protein>
    <recommendedName>
        <fullName evidence="3">histidine kinase</fullName>
        <ecNumber evidence="3">2.7.13.3</ecNumber>
    </recommendedName>
</protein>
<evidence type="ECO:0000256" key="11">
    <source>
        <dbReference type="ARBA" id="ARBA00022989"/>
    </source>
</evidence>
<dbReference type="InterPro" id="IPR005467">
    <property type="entry name" value="His_kinase_dom"/>
</dbReference>
<dbReference type="SUPFAM" id="SSF158472">
    <property type="entry name" value="HAMP domain-like"/>
    <property type="match status" value="1"/>
</dbReference>
<name>A0A9W5W846_9BACL</name>
<dbReference type="PANTHER" id="PTHR34220:SF7">
    <property type="entry name" value="SENSOR HISTIDINE KINASE YPDA"/>
    <property type="match status" value="1"/>
</dbReference>
<dbReference type="InterPro" id="IPR050640">
    <property type="entry name" value="Bact_2-comp_sensor_kinase"/>
</dbReference>
<sequence>MNTLARKLRMNTIRSIMTWSFSVLILLMLSIVAVLLYDKFSETAERSVYLNTQQIVDQVGYNLEDYITGMSRLYRSIEQNMLVDGQWEDEQVTKQLDTIMSSRDDIVSIALFDEQGKLLRNRPSAQVRDSADVTQQSWFHAAMRVPDHLGFSLPHIQNLYQGTYKWVVSMSKGVTVIRNGKPMRVILLVDINFKKIDELSSRISLGKKGYVYIIDEGAGNIVYHPQQQLIYMGLKKESVEQALKSSDSYIDRSSNVPRLITVKSVANIGWKVVGVSYLDEIMTTREEINRYLIRVLAGALVLVIIFCMLLASTLTRPIRLMERTMKAVEKGDFEVELPVQGPLEVERLASRFNLMVNKIRQLMQQIIVEQESKRKYELEALQAQINPHFLYNTLNSVVRMVGMSKNEEVITMITSLSRLFRISLSKGKNVIAVGEELEHARHYLTIQQMRFKNKFAFAIEADEEALSCMTLKLVLQPLIENAIVHGIEYMVDEGFIRIKASVTGDVLTFEIADNGVGMSPGKLDRLLSGEAIDKSGAGSGVAVRNVHDRIRLYYGVQYGLSFESEQEEGTTVRVRIPAIRAVRGETVGDE</sequence>
<dbReference type="GO" id="GO:0000155">
    <property type="term" value="F:phosphorelay sensor kinase activity"/>
    <property type="evidence" value="ECO:0007669"/>
    <property type="project" value="InterPro"/>
</dbReference>
<dbReference type="PROSITE" id="PS50885">
    <property type="entry name" value="HAMP"/>
    <property type="match status" value="1"/>
</dbReference>